<evidence type="ECO:0000256" key="8">
    <source>
        <dbReference type="SAM" id="Phobius"/>
    </source>
</evidence>
<dbReference type="PROSITE" id="PS00216">
    <property type="entry name" value="SUGAR_TRANSPORT_1"/>
    <property type="match status" value="1"/>
</dbReference>
<dbReference type="SUPFAM" id="SSF103473">
    <property type="entry name" value="MFS general substrate transporter"/>
    <property type="match status" value="1"/>
</dbReference>
<dbReference type="STRING" id="35622.SAMN04489764_3319"/>
<dbReference type="CDD" id="cd17329">
    <property type="entry name" value="MFS_MdtH_MDR_like"/>
    <property type="match status" value="1"/>
</dbReference>
<dbReference type="PANTHER" id="PTHR23517:SF2">
    <property type="entry name" value="MULTIDRUG RESISTANCE PROTEIN MDTH"/>
    <property type="match status" value="1"/>
</dbReference>
<dbReference type="InterPro" id="IPR050171">
    <property type="entry name" value="MFS_Transporters"/>
</dbReference>
<comment type="subcellular location">
    <subcellularLocation>
        <location evidence="1">Cell membrane</location>
        <topology evidence="1">Multi-pass membrane protein</topology>
    </subcellularLocation>
</comment>
<keyword evidence="5 8" id="KW-1133">Transmembrane helix</keyword>
<dbReference type="InterPro" id="IPR020846">
    <property type="entry name" value="MFS_dom"/>
</dbReference>
<dbReference type="RefSeq" id="WP_242659337.1">
    <property type="nucleotide sequence ID" value="NZ_FNKK01000002.1"/>
</dbReference>
<dbReference type="Gene3D" id="1.20.1250.20">
    <property type="entry name" value="MFS general substrate transporter like domains"/>
    <property type="match status" value="1"/>
</dbReference>
<feature type="transmembrane region" description="Helical" evidence="8">
    <location>
        <begin position="209"/>
        <end position="227"/>
    </location>
</feature>
<keyword evidence="3" id="KW-1003">Cell membrane</keyword>
<evidence type="ECO:0000256" key="4">
    <source>
        <dbReference type="ARBA" id="ARBA00022692"/>
    </source>
</evidence>
<evidence type="ECO:0000259" key="9">
    <source>
        <dbReference type="PROSITE" id="PS50850"/>
    </source>
</evidence>
<evidence type="ECO:0000256" key="1">
    <source>
        <dbReference type="ARBA" id="ARBA00004651"/>
    </source>
</evidence>
<dbReference type="Pfam" id="PF07690">
    <property type="entry name" value="MFS_1"/>
    <property type="match status" value="1"/>
</dbReference>
<evidence type="ECO:0000256" key="3">
    <source>
        <dbReference type="ARBA" id="ARBA00022475"/>
    </source>
</evidence>
<dbReference type="GO" id="GO:0022857">
    <property type="term" value="F:transmembrane transporter activity"/>
    <property type="evidence" value="ECO:0007669"/>
    <property type="project" value="InterPro"/>
</dbReference>
<feature type="transmembrane region" description="Helical" evidence="8">
    <location>
        <begin position="364"/>
        <end position="384"/>
    </location>
</feature>
<protein>
    <submittedName>
        <fullName evidence="10">Predicted arabinose efflux permease, MFS family</fullName>
    </submittedName>
</protein>
<feature type="region of interest" description="Disordered" evidence="7">
    <location>
        <begin position="394"/>
        <end position="424"/>
    </location>
</feature>
<dbReference type="EMBL" id="FNKK01000002">
    <property type="protein sequence ID" value="SDR07150.1"/>
    <property type="molecule type" value="Genomic_DNA"/>
</dbReference>
<feature type="transmembrane region" description="Helical" evidence="8">
    <location>
        <begin position="276"/>
        <end position="295"/>
    </location>
</feature>
<proteinExistence type="predicted"/>
<dbReference type="InterPro" id="IPR011701">
    <property type="entry name" value="MFS"/>
</dbReference>
<keyword evidence="11" id="KW-1185">Reference proteome</keyword>
<feature type="transmembrane region" description="Helical" evidence="8">
    <location>
        <begin position="247"/>
        <end position="264"/>
    </location>
</feature>
<keyword evidence="6 8" id="KW-0472">Membrane</keyword>
<evidence type="ECO:0000256" key="2">
    <source>
        <dbReference type="ARBA" id="ARBA00022448"/>
    </source>
</evidence>
<dbReference type="PANTHER" id="PTHR23517">
    <property type="entry name" value="RESISTANCE PROTEIN MDTM, PUTATIVE-RELATED-RELATED"/>
    <property type="match status" value="1"/>
</dbReference>
<accession>A0A1H1G1T9</accession>
<feature type="transmembrane region" description="Helical" evidence="8">
    <location>
        <begin position="85"/>
        <end position="116"/>
    </location>
</feature>
<dbReference type="AlphaFoldDB" id="A0A1H1G1T9"/>
<feature type="transmembrane region" description="Helical" evidence="8">
    <location>
        <begin position="338"/>
        <end position="358"/>
    </location>
</feature>
<keyword evidence="4 8" id="KW-0812">Transmembrane</keyword>
<evidence type="ECO:0000313" key="10">
    <source>
        <dbReference type="EMBL" id="SDR07150.1"/>
    </source>
</evidence>
<dbReference type="PROSITE" id="PS50850">
    <property type="entry name" value="MFS"/>
    <property type="match status" value="1"/>
</dbReference>
<organism evidence="10 11">
    <name type="scientific">Thermostaphylospora chromogena</name>
    <dbReference type="NCBI Taxonomy" id="35622"/>
    <lineage>
        <taxon>Bacteria</taxon>
        <taxon>Bacillati</taxon>
        <taxon>Actinomycetota</taxon>
        <taxon>Actinomycetes</taxon>
        <taxon>Streptosporangiales</taxon>
        <taxon>Thermomonosporaceae</taxon>
        <taxon>Thermostaphylospora</taxon>
    </lineage>
</organism>
<evidence type="ECO:0000256" key="6">
    <source>
        <dbReference type="ARBA" id="ARBA00023136"/>
    </source>
</evidence>
<feature type="transmembrane region" description="Helical" evidence="8">
    <location>
        <begin position="137"/>
        <end position="162"/>
    </location>
</feature>
<reference evidence="10 11" key="1">
    <citation type="submission" date="2016-10" db="EMBL/GenBank/DDBJ databases">
        <authorList>
            <person name="de Groot N.N."/>
        </authorList>
    </citation>
    <scope>NUCLEOTIDE SEQUENCE [LARGE SCALE GENOMIC DNA]</scope>
    <source>
        <strain evidence="10 11">DSM 43794</strain>
    </source>
</reference>
<evidence type="ECO:0000313" key="11">
    <source>
        <dbReference type="Proteomes" id="UP000217103"/>
    </source>
</evidence>
<feature type="transmembrane region" description="Helical" evidence="8">
    <location>
        <begin position="48"/>
        <end position="73"/>
    </location>
</feature>
<gene>
    <name evidence="10" type="ORF">SAMN04489764_3319</name>
</gene>
<dbReference type="InterPro" id="IPR036259">
    <property type="entry name" value="MFS_trans_sf"/>
</dbReference>
<feature type="transmembrane region" description="Helical" evidence="8">
    <location>
        <begin position="17"/>
        <end position="41"/>
    </location>
</feature>
<sequence>MRSFLHEKVGGLPRTFWIIWSGTLVNRLGTMVEPFIGLYLTQARGFSLAAAGTVMTLYGAGALLSQVVAGWMADAFGRRVTLSGGMVLTAAAMVALGASTTLPAIATTMFVLGLALDAYRPASQAIIADVVSPKDRLRAYGLLFWAVNLGFAVAMTSAGWLAGAGFSWLFWVDAATCLFFGALVWFGVRETRPAVRERARGGFRDVLRDKIMLFFTACTMLYTLTYFQIYTTLPLTMSGEGLSPADYGTAVALNGIMVVLIQPLISDRLGRFDQSVVLACGIAVVGAGFALTVLASTTVEYALTVAVWTTGEVIMAGSTGAIVATLAPPHLRGRYSGLYGLAWSSGTLLAPAIGMPLLEIGPHVLWPAVGVIALVAAAGQLALAPAVRRRAAASAADAGTRDGGAGDGAGETRAKERERVPDRE</sequence>
<dbReference type="InterPro" id="IPR005829">
    <property type="entry name" value="Sugar_transporter_CS"/>
</dbReference>
<evidence type="ECO:0000256" key="5">
    <source>
        <dbReference type="ARBA" id="ARBA00022989"/>
    </source>
</evidence>
<dbReference type="GO" id="GO:0005886">
    <property type="term" value="C:plasma membrane"/>
    <property type="evidence" value="ECO:0007669"/>
    <property type="project" value="UniProtKB-SubCell"/>
</dbReference>
<feature type="compositionally biased region" description="Basic and acidic residues" evidence="7">
    <location>
        <begin position="410"/>
        <end position="424"/>
    </location>
</feature>
<feature type="transmembrane region" description="Helical" evidence="8">
    <location>
        <begin position="168"/>
        <end position="188"/>
    </location>
</feature>
<dbReference type="Proteomes" id="UP000217103">
    <property type="component" value="Unassembled WGS sequence"/>
</dbReference>
<feature type="transmembrane region" description="Helical" evidence="8">
    <location>
        <begin position="301"/>
        <end position="326"/>
    </location>
</feature>
<evidence type="ECO:0000256" key="7">
    <source>
        <dbReference type="SAM" id="MobiDB-lite"/>
    </source>
</evidence>
<keyword evidence="2" id="KW-0813">Transport</keyword>
<feature type="domain" description="Major facilitator superfamily (MFS) profile" evidence="9">
    <location>
        <begin position="15"/>
        <end position="388"/>
    </location>
</feature>
<name>A0A1H1G1T9_9ACTN</name>